<dbReference type="SMART" id="SM00014">
    <property type="entry name" value="acidPPc"/>
    <property type="match status" value="1"/>
</dbReference>
<dbReference type="OrthoDB" id="302705at2759"/>
<keyword evidence="2 6" id="KW-0812">Transmembrane</keyword>
<feature type="transmembrane region" description="Helical" evidence="6">
    <location>
        <begin position="128"/>
        <end position="150"/>
    </location>
</feature>
<dbReference type="InterPro" id="IPR036938">
    <property type="entry name" value="PAP2/HPO_sf"/>
</dbReference>
<dbReference type="InterPro" id="IPR000326">
    <property type="entry name" value="PAP2/HPO"/>
</dbReference>
<evidence type="ECO:0000259" key="7">
    <source>
        <dbReference type="SMART" id="SM00014"/>
    </source>
</evidence>
<dbReference type="GO" id="GO:0042392">
    <property type="term" value="F:sphingosine-1-phosphate phosphatase activity"/>
    <property type="evidence" value="ECO:0007669"/>
    <property type="project" value="TreeGrafter"/>
</dbReference>
<feature type="transmembrane region" description="Helical" evidence="6">
    <location>
        <begin position="25"/>
        <end position="45"/>
    </location>
</feature>
<evidence type="ECO:0000256" key="6">
    <source>
        <dbReference type="SAM" id="Phobius"/>
    </source>
</evidence>
<gene>
    <name evidence="8" type="ORF">FVE85_3040</name>
</gene>
<sequence length="217" mass="23723">MNGREQVALKWTHVVYDKGDEWGKVLALMSLAPVFVVVALVAVSLATREAQVLCMLLGVLVNDALNMVFKIVIQQPRPDTSPALLNGDGHLELGMPSAHAQFMAFFACYLGVMMHSRKWQLMPVHESVVLMLGSSGVSLLAILSRVYLGYHTVSQVLVGTLIGMLLGAGAASIVCTSKVGSAVLNWMVHSRIGRFLALRDSSNVSQPLWQQRRLFHK</sequence>
<evidence type="ECO:0000256" key="1">
    <source>
        <dbReference type="ARBA" id="ARBA00004141"/>
    </source>
</evidence>
<evidence type="ECO:0000256" key="5">
    <source>
        <dbReference type="ARBA" id="ARBA00023136"/>
    </source>
</evidence>
<keyword evidence="4 6" id="KW-1133">Transmembrane helix</keyword>
<evidence type="ECO:0000313" key="9">
    <source>
        <dbReference type="Proteomes" id="UP000324585"/>
    </source>
</evidence>
<dbReference type="Pfam" id="PF01569">
    <property type="entry name" value="PAP2"/>
    <property type="match status" value="1"/>
</dbReference>
<proteinExistence type="predicted"/>
<protein>
    <submittedName>
        <fullName evidence="8">Dolichyldiphosphatase 1</fullName>
    </submittedName>
</protein>
<reference evidence="9" key="1">
    <citation type="journal article" date="2019" name="Nat. Commun.">
        <title>Expansion of phycobilisome linker gene families in mesophilic red algae.</title>
        <authorList>
            <person name="Lee J."/>
            <person name="Kim D."/>
            <person name="Bhattacharya D."/>
            <person name="Yoon H.S."/>
        </authorList>
    </citation>
    <scope>NUCLEOTIDE SEQUENCE [LARGE SCALE GENOMIC DNA]</scope>
    <source>
        <strain evidence="9">CCMP 1328</strain>
    </source>
</reference>
<dbReference type="SUPFAM" id="SSF48317">
    <property type="entry name" value="Acid phosphatase/Vanadium-dependent haloperoxidase"/>
    <property type="match status" value="1"/>
</dbReference>
<keyword evidence="3" id="KW-0378">Hydrolase</keyword>
<keyword evidence="9" id="KW-1185">Reference proteome</keyword>
<comment type="caution">
    <text evidence="8">The sequence shown here is derived from an EMBL/GenBank/DDBJ whole genome shotgun (WGS) entry which is preliminary data.</text>
</comment>
<dbReference type="PANTHER" id="PTHR14969:SF59">
    <property type="entry name" value="DOLICHYLDIPHOSPHATASE"/>
    <property type="match status" value="1"/>
</dbReference>
<organism evidence="8 9">
    <name type="scientific">Porphyridium purpureum</name>
    <name type="common">Red alga</name>
    <name type="synonym">Porphyridium cruentum</name>
    <dbReference type="NCBI Taxonomy" id="35688"/>
    <lineage>
        <taxon>Eukaryota</taxon>
        <taxon>Rhodophyta</taxon>
        <taxon>Bangiophyceae</taxon>
        <taxon>Porphyridiales</taxon>
        <taxon>Porphyridiaceae</taxon>
        <taxon>Porphyridium</taxon>
    </lineage>
</organism>
<keyword evidence="5 6" id="KW-0472">Membrane</keyword>
<dbReference type="UniPathway" id="UPA00378"/>
<evidence type="ECO:0000313" key="8">
    <source>
        <dbReference type="EMBL" id="KAA8494799.1"/>
    </source>
</evidence>
<dbReference type="OMA" id="VYATLIW"/>
<evidence type="ECO:0000256" key="3">
    <source>
        <dbReference type="ARBA" id="ARBA00022801"/>
    </source>
</evidence>
<dbReference type="Proteomes" id="UP000324585">
    <property type="component" value="Unassembled WGS sequence"/>
</dbReference>
<dbReference type="Gene3D" id="1.20.144.10">
    <property type="entry name" value="Phosphatidic acid phosphatase type 2/haloperoxidase"/>
    <property type="match status" value="1"/>
</dbReference>
<dbReference type="AlphaFoldDB" id="A0A5J4YTH9"/>
<name>A0A5J4YTH9_PORPP</name>
<dbReference type="InterPro" id="IPR039667">
    <property type="entry name" value="Dolichyldiphosphatase_PAP2"/>
</dbReference>
<dbReference type="EMBL" id="VRMN01000004">
    <property type="protein sequence ID" value="KAA8494799.1"/>
    <property type="molecule type" value="Genomic_DNA"/>
</dbReference>
<dbReference type="PANTHER" id="PTHR14969">
    <property type="entry name" value="SPHINGOSINE-1-PHOSPHATE PHOSPHOHYDROLASE"/>
    <property type="match status" value="1"/>
</dbReference>
<comment type="subcellular location">
    <subcellularLocation>
        <location evidence="1">Membrane</location>
        <topology evidence="1">Multi-pass membrane protein</topology>
    </subcellularLocation>
</comment>
<accession>A0A5J4YTH9</accession>
<evidence type="ECO:0000256" key="4">
    <source>
        <dbReference type="ARBA" id="ARBA00022989"/>
    </source>
</evidence>
<dbReference type="GO" id="GO:0016020">
    <property type="term" value="C:membrane"/>
    <property type="evidence" value="ECO:0007669"/>
    <property type="project" value="UniProtKB-SubCell"/>
</dbReference>
<feature type="transmembrane region" description="Helical" evidence="6">
    <location>
        <begin position="156"/>
        <end position="177"/>
    </location>
</feature>
<feature type="domain" description="Phosphatidic acid phosphatase type 2/haloperoxidase" evidence="7">
    <location>
        <begin position="52"/>
        <end position="171"/>
    </location>
</feature>
<dbReference type="CDD" id="cd03382">
    <property type="entry name" value="PAP2_dolichyldiphosphatase"/>
    <property type="match status" value="1"/>
</dbReference>
<evidence type="ECO:0000256" key="2">
    <source>
        <dbReference type="ARBA" id="ARBA00022692"/>
    </source>
</evidence>
<feature type="transmembrane region" description="Helical" evidence="6">
    <location>
        <begin position="93"/>
        <end position="116"/>
    </location>
</feature>
<feature type="transmembrane region" description="Helical" evidence="6">
    <location>
        <begin position="52"/>
        <end position="73"/>
    </location>
</feature>